<evidence type="ECO:0000313" key="2">
    <source>
        <dbReference type="EMBL" id="MFC1852373.1"/>
    </source>
</evidence>
<evidence type="ECO:0000313" key="3">
    <source>
        <dbReference type="Proteomes" id="UP001594351"/>
    </source>
</evidence>
<dbReference type="Pfam" id="PF14522">
    <property type="entry name" value="Cytochrome_C7"/>
    <property type="match status" value="1"/>
</dbReference>
<dbReference type="SUPFAM" id="SSF48695">
    <property type="entry name" value="Multiheme cytochromes"/>
    <property type="match status" value="1"/>
</dbReference>
<dbReference type="InterPro" id="IPR029467">
    <property type="entry name" value="Cyt_c7-like"/>
</dbReference>
<reference evidence="2 3" key="1">
    <citation type="submission" date="2024-09" db="EMBL/GenBank/DDBJ databases">
        <title>Laminarin stimulates single cell rates of sulfate reduction while oxygen inhibits transcriptomic activity in coastal marine sediment.</title>
        <authorList>
            <person name="Lindsay M."/>
            <person name="Orcutt B."/>
            <person name="Emerson D."/>
            <person name="Stepanauskas R."/>
            <person name="D'Angelo T."/>
        </authorList>
    </citation>
    <scope>NUCLEOTIDE SEQUENCE [LARGE SCALE GENOMIC DNA]</scope>
    <source>
        <strain evidence="2">SAG AM-311-K15</strain>
    </source>
</reference>
<proteinExistence type="predicted"/>
<gene>
    <name evidence="2" type="ORF">ACFL27_19420</name>
</gene>
<keyword evidence="3" id="KW-1185">Reference proteome</keyword>
<dbReference type="Proteomes" id="UP001594351">
    <property type="component" value="Unassembled WGS sequence"/>
</dbReference>
<dbReference type="EMBL" id="JBHPBY010000304">
    <property type="protein sequence ID" value="MFC1852373.1"/>
    <property type="molecule type" value="Genomic_DNA"/>
</dbReference>
<dbReference type="CDD" id="cd08168">
    <property type="entry name" value="Cytochrom_C3"/>
    <property type="match status" value="1"/>
</dbReference>
<name>A0ABV6Z248_UNCC1</name>
<dbReference type="InterPro" id="IPR036280">
    <property type="entry name" value="Multihaem_cyt_sf"/>
</dbReference>
<dbReference type="Gene3D" id="3.90.10.10">
    <property type="entry name" value="Cytochrome C3"/>
    <property type="match status" value="1"/>
</dbReference>
<feature type="domain" description="Cytochrome c7-like" evidence="1">
    <location>
        <begin position="47"/>
        <end position="119"/>
    </location>
</feature>
<protein>
    <submittedName>
        <fullName evidence="2">Cytochrome c3 family protein</fullName>
    </submittedName>
</protein>
<accession>A0ABV6Z248</accession>
<organism evidence="2 3">
    <name type="scientific">candidate division CSSED10-310 bacterium</name>
    <dbReference type="NCBI Taxonomy" id="2855610"/>
    <lineage>
        <taxon>Bacteria</taxon>
        <taxon>Bacteria division CSSED10-310</taxon>
    </lineage>
</organism>
<sequence>MKNNFVLLGVILIIVVSSITIGSEHEAQQFIFLLGQDGQFKAKKPLVRFNHDKHTALLKQNCALCHYSNEASKKVCLLVKGSEKIKGDTNVYHAICRDCHKKEVSKYENIPVKCEQCHDKLFEETFQPLRVIFKHGKHILV</sequence>
<comment type="caution">
    <text evidence="2">The sequence shown here is derived from an EMBL/GenBank/DDBJ whole genome shotgun (WGS) entry which is preliminary data.</text>
</comment>
<evidence type="ECO:0000259" key="1">
    <source>
        <dbReference type="Pfam" id="PF14522"/>
    </source>
</evidence>